<feature type="binding site" evidence="9">
    <location>
        <begin position="74"/>
        <end position="76"/>
    </location>
    <ligand>
        <name>S-adenosyl-L-methionine</name>
        <dbReference type="ChEBI" id="CHEBI:59789"/>
    </ligand>
</feature>
<evidence type="ECO:0000256" key="4">
    <source>
        <dbReference type="ARBA" id="ARBA00022723"/>
    </source>
</evidence>
<dbReference type="PROSITE" id="PS51379">
    <property type="entry name" value="4FE4S_FER_2"/>
    <property type="match status" value="2"/>
</dbReference>
<dbReference type="InterPro" id="IPR058240">
    <property type="entry name" value="rSAM_sf"/>
</dbReference>
<dbReference type="Pfam" id="PF04055">
    <property type="entry name" value="Radical_SAM"/>
    <property type="match status" value="1"/>
</dbReference>
<feature type="binding site" evidence="9">
    <location>
        <position position="311"/>
    </location>
    <ligand>
        <name>S-adenosyl-L-methionine</name>
        <dbReference type="ChEBI" id="CHEBI:59789"/>
    </ligand>
</feature>
<accession>F6DK25</accession>
<dbReference type="AlphaFoldDB" id="F6DK25"/>
<dbReference type="InterPro" id="IPR001989">
    <property type="entry name" value="Radical_activat_CS"/>
</dbReference>
<dbReference type="PANTHER" id="PTHR30352:SF4">
    <property type="entry name" value="PYRUVATE FORMATE-LYASE 2-ACTIVATING ENZYME"/>
    <property type="match status" value="1"/>
</dbReference>
<dbReference type="NCBIfam" id="TIGR04395">
    <property type="entry name" value="cutC_activ_rSAM"/>
    <property type="match status" value="1"/>
</dbReference>
<evidence type="ECO:0000256" key="9">
    <source>
        <dbReference type="HAMAP-Rule" id="MF_02059"/>
    </source>
</evidence>
<dbReference type="EC" id="1.97.1.-" evidence="9"/>
<evidence type="ECO:0000256" key="3">
    <source>
        <dbReference type="ARBA" id="ARBA00022691"/>
    </source>
</evidence>
<dbReference type="Gene3D" id="3.30.70.20">
    <property type="match status" value="1"/>
</dbReference>
<evidence type="ECO:0000259" key="10">
    <source>
        <dbReference type="PROSITE" id="PS51379"/>
    </source>
</evidence>
<dbReference type="InterPro" id="IPR012839">
    <property type="entry name" value="Organic_radical_activase"/>
</dbReference>
<dbReference type="InterPro" id="IPR034457">
    <property type="entry name" value="Organic_radical-activating"/>
</dbReference>
<dbReference type="STRING" id="696281.Desru_2087"/>
<feature type="binding site" evidence="9">
    <location>
        <position position="186"/>
    </location>
    <ligand>
        <name>S-adenosyl-L-methionine</name>
        <dbReference type="ChEBI" id="CHEBI:59789"/>
    </ligand>
</feature>
<dbReference type="eggNOG" id="COG1180">
    <property type="taxonomic scope" value="Bacteria"/>
</dbReference>
<feature type="binding site" evidence="9">
    <location>
        <position position="94"/>
    </location>
    <ligand>
        <name>[4Fe-4S] cluster</name>
        <dbReference type="ChEBI" id="CHEBI:49883"/>
        <label>2</label>
    </ligand>
</feature>
<organism evidence="12 13">
    <name type="scientific">Desulforamulus ruminis (strain ATCC 23193 / DSM 2154 / NCIMB 8452 / DL)</name>
    <name type="common">Desulfotomaculum ruminis</name>
    <dbReference type="NCBI Taxonomy" id="696281"/>
    <lineage>
        <taxon>Bacteria</taxon>
        <taxon>Bacillati</taxon>
        <taxon>Bacillota</taxon>
        <taxon>Clostridia</taxon>
        <taxon>Eubacteriales</taxon>
        <taxon>Peptococcaceae</taxon>
        <taxon>Desulforamulus</taxon>
    </lineage>
</organism>
<evidence type="ECO:0000256" key="8">
    <source>
        <dbReference type="ARBA" id="ARBA00047365"/>
    </source>
</evidence>
<dbReference type="GO" id="GO:0046872">
    <property type="term" value="F:metal ion binding"/>
    <property type="evidence" value="ECO:0007669"/>
    <property type="project" value="UniProtKB-KW"/>
</dbReference>
<evidence type="ECO:0000313" key="13">
    <source>
        <dbReference type="Proteomes" id="UP000009234"/>
    </source>
</evidence>
<dbReference type="PROSITE" id="PS01087">
    <property type="entry name" value="RADICAL_ACTIVATING"/>
    <property type="match status" value="1"/>
</dbReference>
<dbReference type="Proteomes" id="UP000009234">
    <property type="component" value="Chromosome"/>
</dbReference>
<dbReference type="Pfam" id="PF13353">
    <property type="entry name" value="Fer4_12"/>
    <property type="match status" value="1"/>
</dbReference>
<dbReference type="InterPro" id="IPR030905">
    <property type="entry name" value="CutC_activ_rSAM"/>
</dbReference>
<feature type="domain" description="4Fe-4S ferredoxin-type" evidence="10">
    <location>
        <begin position="85"/>
        <end position="114"/>
    </location>
</feature>
<keyword evidence="3 9" id="KW-0949">S-adenosyl-L-methionine</keyword>
<protein>
    <recommendedName>
        <fullName evidence="9">Choline trimethylamine-lyase activating enzyme</fullName>
        <ecNumber evidence="9">1.97.1.-</ecNumber>
    </recommendedName>
    <alternativeName>
        <fullName evidence="9">Choline utilization protein D</fullName>
    </alternativeName>
    <alternativeName>
        <fullName evidence="9">GRE activase CutD</fullName>
    </alternativeName>
    <alternativeName>
        <fullName evidence="9">Glycyl-radical enzyme activating enzyme CutD</fullName>
        <shortName evidence="9">GRE activating enzyme CutD</shortName>
    </alternativeName>
</protein>
<dbReference type="KEGG" id="dru:Desru_2087"/>
<name>F6DK25_DESRL</name>
<dbReference type="SUPFAM" id="SSF54862">
    <property type="entry name" value="4Fe-4S ferredoxins"/>
    <property type="match status" value="1"/>
</dbReference>
<proteinExistence type="inferred from homology"/>
<dbReference type="UniPathway" id="UPA01069"/>
<keyword evidence="4 9" id="KW-0479">Metal-binding</keyword>
<feature type="binding site" evidence="9">
    <location>
        <position position="75"/>
    </location>
    <ligand>
        <name>[4Fe-4S] cluster</name>
        <dbReference type="ChEBI" id="CHEBI:49883"/>
        <label>1</label>
        <note>4Fe-4S-S-AdoMet</note>
    </ligand>
</feature>
<gene>
    <name evidence="9" type="primary">cutD</name>
    <name evidence="12" type="ordered locus">Desru_2087</name>
</gene>
<dbReference type="GO" id="GO:0051539">
    <property type="term" value="F:4 iron, 4 sulfur cluster binding"/>
    <property type="evidence" value="ECO:0007669"/>
    <property type="project" value="UniProtKB-UniRule"/>
</dbReference>
<reference evidence="12 13" key="2">
    <citation type="journal article" date="2012" name="Stand. Genomic Sci.">
        <title>Complete genome sequence of the sulfate-reducing firmicute Desulfotomaculum ruminis type strain (DL(T)).</title>
        <authorList>
            <person name="Spring S."/>
            <person name="Visser M."/>
            <person name="Lu M."/>
            <person name="Copeland A."/>
            <person name="Lapidus A."/>
            <person name="Lucas S."/>
            <person name="Cheng J.F."/>
            <person name="Han C."/>
            <person name="Tapia R."/>
            <person name="Goodwin L.A."/>
            <person name="Pitluck S."/>
            <person name="Ivanova N."/>
            <person name="Land M."/>
            <person name="Hauser L."/>
            <person name="Larimer F."/>
            <person name="Rohde M."/>
            <person name="Goker M."/>
            <person name="Detter J.C."/>
            <person name="Kyrpides N.C."/>
            <person name="Woyke T."/>
            <person name="Schaap P.J."/>
            <person name="Plugge C.M."/>
            <person name="Muyzer G."/>
            <person name="Kuever J."/>
            <person name="Pereira I.A."/>
            <person name="Parshina S.N."/>
            <person name="Bernier-Latmani R."/>
            <person name="Stams A.J."/>
            <person name="Klenk H.P."/>
        </authorList>
    </citation>
    <scope>NUCLEOTIDE SEQUENCE [LARGE SCALE GENOMIC DNA]</scope>
    <source>
        <strain evidence="13">ATCC 23193 / DSM 2154 / NCIB 8452 / DL</strain>
    </source>
</reference>
<dbReference type="Pfam" id="PF12838">
    <property type="entry name" value="Fer4_7"/>
    <property type="match status" value="1"/>
</dbReference>
<feature type="binding site" evidence="9">
    <location>
        <position position="100"/>
    </location>
    <ligand>
        <name>[4Fe-4S] cluster</name>
        <dbReference type="ChEBI" id="CHEBI:49883"/>
        <label>2</label>
    </ligand>
</feature>
<comment type="catalytic activity">
    <reaction evidence="8 9">
        <text>glycyl-[protein] + reduced [flavodoxin] + S-adenosyl-L-methionine = glycin-2-yl radical-[protein] + semiquinone [flavodoxin] + 5'-deoxyadenosine + L-methionine + H(+)</text>
        <dbReference type="Rhea" id="RHEA:61976"/>
        <dbReference type="Rhea" id="RHEA-COMP:10622"/>
        <dbReference type="Rhea" id="RHEA-COMP:14480"/>
        <dbReference type="Rhea" id="RHEA-COMP:15993"/>
        <dbReference type="Rhea" id="RHEA-COMP:15994"/>
        <dbReference type="ChEBI" id="CHEBI:15378"/>
        <dbReference type="ChEBI" id="CHEBI:17319"/>
        <dbReference type="ChEBI" id="CHEBI:29947"/>
        <dbReference type="ChEBI" id="CHEBI:32722"/>
        <dbReference type="ChEBI" id="CHEBI:57618"/>
        <dbReference type="ChEBI" id="CHEBI:57844"/>
        <dbReference type="ChEBI" id="CHEBI:59789"/>
        <dbReference type="ChEBI" id="CHEBI:140311"/>
    </reaction>
</comment>
<feature type="binding site" evidence="9">
    <location>
        <position position="97"/>
    </location>
    <ligand>
        <name>[4Fe-4S] cluster</name>
        <dbReference type="ChEBI" id="CHEBI:49883"/>
        <label>2</label>
    </ligand>
</feature>
<feature type="domain" description="4Fe-4S ferredoxin-type" evidence="10">
    <location>
        <begin position="126"/>
        <end position="156"/>
    </location>
</feature>
<feature type="binding site" evidence="9">
    <location>
        <begin position="235"/>
        <end position="237"/>
    </location>
    <ligand>
        <name>S-adenosyl-L-methionine</name>
        <dbReference type="ChEBI" id="CHEBI:59789"/>
    </ligand>
</feature>
<dbReference type="HOGENOM" id="CLU_058969_0_0_9"/>
<dbReference type="PANTHER" id="PTHR30352">
    <property type="entry name" value="PYRUVATE FORMATE-LYASE-ACTIVATING ENZYME"/>
    <property type="match status" value="1"/>
</dbReference>
<dbReference type="Gene3D" id="3.20.20.70">
    <property type="entry name" value="Aldolase class I"/>
    <property type="match status" value="1"/>
</dbReference>
<dbReference type="GO" id="GO:0016491">
    <property type="term" value="F:oxidoreductase activity"/>
    <property type="evidence" value="ECO:0007669"/>
    <property type="project" value="UniProtKB-UniRule"/>
</dbReference>
<keyword evidence="6 9" id="KW-0408">Iron</keyword>
<sequence length="357" mass="40684">MLSDPPKDKLSYDCVRYLAQAKFTKRDGDMMSTKTGCILERKARIFNVQKYSIYDGPGVRTLIFFKGCPLRCKWCSNPEGLERKYQVMYKEELCIHCGNCIPVCPVHIHDFSDEESGQQQTGREGPRHQVNRSIDCVGCRKCENACPKQALSIVGSDKTISDILEIIQQDALFYLNSGGGVTLGGGEVTAQPEFAANLLMECQRLGIHTAIETSGYAKLDSLLTMARFTDLFLYDLKHIDSDRHYELTGVRNERILDNLTELIRRGFTVKIRMPLLRGLNDDEETLGRTMEFLQSFKSCKNFLGIDLLPYHKLGINKYKQLGLKYAITEDLSFREAELDQIEAFIKRDDLPVEVIRH</sequence>
<keyword evidence="13" id="KW-1185">Reference proteome</keyword>
<feature type="binding site" evidence="9">
    <location>
        <position position="146"/>
    </location>
    <ligand>
        <name>[4Fe-4S] cluster</name>
        <dbReference type="ChEBI" id="CHEBI:49883"/>
        <label>2</label>
    </ligand>
</feature>
<dbReference type="GO" id="GO:0042426">
    <property type="term" value="P:choline catabolic process"/>
    <property type="evidence" value="ECO:0007669"/>
    <property type="project" value="UniProtKB-UniRule"/>
</dbReference>
<dbReference type="HAMAP" id="MF_02059">
    <property type="entry name" value="Activ_enz_CutD"/>
    <property type="match status" value="1"/>
</dbReference>
<evidence type="ECO:0000256" key="6">
    <source>
        <dbReference type="ARBA" id="ARBA00023004"/>
    </source>
</evidence>
<feature type="binding site" evidence="9">
    <location>
        <position position="72"/>
    </location>
    <ligand>
        <name>[4Fe-4S] cluster</name>
        <dbReference type="ChEBI" id="CHEBI:49883"/>
        <label>1</label>
        <note>4Fe-4S-S-AdoMet</note>
    </ligand>
</feature>
<feature type="domain" description="Radical SAM core" evidence="11">
    <location>
        <begin position="54"/>
        <end position="348"/>
    </location>
</feature>
<dbReference type="PROSITE" id="PS51918">
    <property type="entry name" value="RADICAL_SAM"/>
    <property type="match status" value="1"/>
</dbReference>
<evidence type="ECO:0000313" key="12">
    <source>
        <dbReference type="EMBL" id="AEG60339.1"/>
    </source>
</evidence>
<evidence type="ECO:0000256" key="5">
    <source>
        <dbReference type="ARBA" id="ARBA00023002"/>
    </source>
</evidence>
<keyword evidence="7 9" id="KW-0411">Iron-sulfur</keyword>
<evidence type="ECO:0000256" key="1">
    <source>
        <dbReference type="ARBA" id="ARBA00009777"/>
    </source>
</evidence>
<dbReference type="InterPro" id="IPR040074">
    <property type="entry name" value="BssD/PflA/YjjW"/>
</dbReference>
<feature type="binding site" evidence="9">
    <location>
        <position position="68"/>
    </location>
    <ligand>
        <name>[4Fe-4S] cluster</name>
        <dbReference type="ChEBI" id="CHEBI:49883"/>
        <label>1</label>
        <note>4Fe-4S-S-AdoMet</note>
    </ligand>
</feature>
<dbReference type="SFLD" id="SFLDS00029">
    <property type="entry name" value="Radical_SAM"/>
    <property type="match status" value="1"/>
</dbReference>
<dbReference type="SFLD" id="SFLDG01066">
    <property type="entry name" value="organic_radical-activating_enz"/>
    <property type="match status" value="1"/>
</dbReference>
<dbReference type="PIRSF" id="PIRSF000371">
    <property type="entry name" value="PFL_act_enz"/>
    <property type="match status" value="1"/>
</dbReference>
<dbReference type="InterPro" id="IPR017896">
    <property type="entry name" value="4Fe4S_Fe-S-bd"/>
</dbReference>
<comment type="function">
    <text evidence="9">Catalyzes activation of the choline trimethylamine-lyase CutC under anaerobic conditions by generation of an organic free radical on a glycine residue, via an homolytic cleavage of S-adenosyl-L-methionine (SAM).</text>
</comment>
<reference evidence="13" key="1">
    <citation type="submission" date="2011-05" db="EMBL/GenBank/DDBJ databases">
        <title>Complete sequence of Desulfotomaculum ruminis DSM 2154.</title>
        <authorList>
            <person name="Lucas S."/>
            <person name="Copeland A."/>
            <person name="Lapidus A."/>
            <person name="Cheng J.-F."/>
            <person name="Goodwin L."/>
            <person name="Pitluck S."/>
            <person name="Lu M."/>
            <person name="Detter J.C."/>
            <person name="Han C."/>
            <person name="Tapia R."/>
            <person name="Land M."/>
            <person name="Hauser L."/>
            <person name="Kyrpides N."/>
            <person name="Ivanova N."/>
            <person name="Mikhailova N."/>
            <person name="Pagani I."/>
            <person name="Stams A.J.M."/>
            <person name="Plugge C.M."/>
            <person name="Muyzer G."/>
            <person name="Kuever J."/>
            <person name="Parshina S.N."/>
            <person name="Ivanova A.E."/>
            <person name="Nazina T.N."/>
            <person name="Brambilla E."/>
            <person name="Spring S."/>
            <person name="Klenk H.-P."/>
            <person name="Woyke T."/>
        </authorList>
    </citation>
    <scope>NUCLEOTIDE SEQUENCE [LARGE SCALE GENOMIC DNA]</scope>
    <source>
        <strain evidence="13">ATCC 23193 / DSM 2154 / NCIB 8452 / DL</strain>
    </source>
</reference>
<dbReference type="SFLD" id="SFLDG01118">
    <property type="entry name" value="activating_enzymes__group_2"/>
    <property type="match status" value="1"/>
</dbReference>
<evidence type="ECO:0000256" key="7">
    <source>
        <dbReference type="ARBA" id="ARBA00023014"/>
    </source>
</evidence>
<evidence type="ECO:0000259" key="11">
    <source>
        <dbReference type="PROSITE" id="PS51918"/>
    </source>
</evidence>
<dbReference type="NCBIfam" id="TIGR02494">
    <property type="entry name" value="PFLE_PFLC"/>
    <property type="match status" value="1"/>
</dbReference>
<dbReference type="InterPro" id="IPR007197">
    <property type="entry name" value="rSAM"/>
</dbReference>
<keyword evidence="2 9" id="KW-0004">4Fe-4S</keyword>
<comment type="pathway">
    <text evidence="9">Amine and polyamine metabolism; choline degradation.</text>
</comment>
<evidence type="ECO:0000256" key="2">
    <source>
        <dbReference type="ARBA" id="ARBA00022485"/>
    </source>
</evidence>
<dbReference type="EMBL" id="CP002780">
    <property type="protein sequence ID" value="AEG60339.1"/>
    <property type="molecule type" value="Genomic_DNA"/>
</dbReference>
<dbReference type="PROSITE" id="PS00198">
    <property type="entry name" value="4FE4S_FER_1"/>
    <property type="match status" value="2"/>
</dbReference>
<comment type="cofactor">
    <cofactor evidence="9">
        <name>[4Fe-4S] cluster</name>
        <dbReference type="ChEBI" id="CHEBI:49883"/>
    </cofactor>
    <text evidence="9">Binds 2 [4Fe-4S] clusters. One cluster is coordinated with 3 cysteines and an exchangeable S-adenosyl-L-methionine.</text>
</comment>
<comment type="similarity">
    <text evidence="1 9">Belongs to the organic radical-activating enzymes family.</text>
</comment>
<dbReference type="InterPro" id="IPR013785">
    <property type="entry name" value="Aldolase_TIM"/>
</dbReference>
<keyword evidence="9" id="KW-0677">Repeat</keyword>
<dbReference type="InterPro" id="IPR017900">
    <property type="entry name" value="4Fe4S_Fe_S_CS"/>
</dbReference>
<keyword evidence="5 9" id="KW-0560">Oxidoreductase</keyword>
<dbReference type="SUPFAM" id="SSF102114">
    <property type="entry name" value="Radical SAM enzymes"/>
    <property type="match status" value="1"/>
</dbReference>